<evidence type="ECO:0000259" key="15">
    <source>
        <dbReference type="PROSITE" id="PS51698"/>
    </source>
</evidence>
<evidence type="ECO:0000256" key="1">
    <source>
        <dbReference type="ARBA" id="ARBA00000900"/>
    </source>
</evidence>
<dbReference type="InParanoid" id="A0A6L2Q5E9"/>
<name>A0A6L2Q5E9_COPFO</name>
<dbReference type="GO" id="GO:0003924">
    <property type="term" value="F:GTPase activity"/>
    <property type="evidence" value="ECO:0007669"/>
    <property type="project" value="InterPro"/>
</dbReference>
<dbReference type="GO" id="GO:0005525">
    <property type="term" value="F:GTP binding"/>
    <property type="evidence" value="ECO:0007669"/>
    <property type="project" value="UniProtKB-KW"/>
</dbReference>
<dbReference type="GO" id="GO:0036503">
    <property type="term" value="P:ERAD pathway"/>
    <property type="evidence" value="ECO:0007669"/>
    <property type="project" value="InterPro"/>
</dbReference>
<dbReference type="SUPFAM" id="SSF57850">
    <property type="entry name" value="RING/U-box"/>
    <property type="match status" value="1"/>
</dbReference>
<dbReference type="InterPro" id="IPR019474">
    <property type="entry name" value="Ub_conjug_fac_E4_core"/>
</dbReference>
<dbReference type="Pfam" id="PF04564">
    <property type="entry name" value="U-box"/>
    <property type="match status" value="1"/>
</dbReference>
<comment type="pathway">
    <text evidence="3">Protein modification; protein ubiquitination.</text>
</comment>
<dbReference type="InterPro" id="IPR006689">
    <property type="entry name" value="Small_GTPase_ARF/SAR"/>
</dbReference>
<reference evidence="17" key="1">
    <citation type="submission" date="2020-01" db="EMBL/GenBank/DDBJ databases">
        <title>Draft genome sequence of the Termite Coptotermes fromosanus.</title>
        <authorList>
            <person name="Itakura S."/>
            <person name="Yosikawa Y."/>
            <person name="Umezawa K."/>
        </authorList>
    </citation>
    <scope>NUCLEOTIDE SEQUENCE [LARGE SCALE GENOMIC DNA]</scope>
</reference>
<dbReference type="GO" id="GO:0034450">
    <property type="term" value="F:ubiquitin-ubiquitin ligase activity"/>
    <property type="evidence" value="ECO:0007669"/>
    <property type="project" value="InterPro"/>
</dbReference>
<keyword evidence="17" id="KW-1185">Reference proteome</keyword>
<dbReference type="EC" id="2.3.2.27" evidence="5"/>
<evidence type="ECO:0000256" key="2">
    <source>
        <dbReference type="ARBA" id="ARBA00004496"/>
    </source>
</evidence>
<proteinExistence type="inferred from homology"/>
<evidence type="ECO:0000256" key="14">
    <source>
        <dbReference type="PIRSR" id="PIRSR606689-1"/>
    </source>
</evidence>
<dbReference type="SUPFAM" id="SSF52540">
    <property type="entry name" value="P-loop containing nucleoside triphosphate hydrolases"/>
    <property type="match status" value="1"/>
</dbReference>
<keyword evidence="6" id="KW-0963">Cytoplasm</keyword>
<dbReference type="GO" id="GO:0006511">
    <property type="term" value="P:ubiquitin-dependent protein catabolic process"/>
    <property type="evidence" value="ECO:0007669"/>
    <property type="project" value="InterPro"/>
</dbReference>
<evidence type="ECO:0000313" key="17">
    <source>
        <dbReference type="Proteomes" id="UP000502823"/>
    </source>
</evidence>
<evidence type="ECO:0000256" key="13">
    <source>
        <dbReference type="ARBA" id="ARBA00040077"/>
    </source>
</evidence>
<dbReference type="InterPro" id="IPR027417">
    <property type="entry name" value="P-loop_NTPase"/>
</dbReference>
<dbReference type="PANTHER" id="PTHR13931:SF16">
    <property type="entry name" value="UBIQUITIN CONJUGATION FACTOR E4 A"/>
    <property type="match status" value="1"/>
</dbReference>
<evidence type="ECO:0000256" key="12">
    <source>
        <dbReference type="ARBA" id="ARBA00037624"/>
    </source>
</evidence>
<evidence type="ECO:0000256" key="10">
    <source>
        <dbReference type="ARBA" id="ARBA00022990"/>
    </source>
</evidence>
<dbReference type="GO" id="GO:0005634">
    <property type="term" value="C:nucleus"/>
    <property type="evidence" value="ECO:0007669"/>
    <property type="project" value="TreeGrafter"/>
</dbReference>
<comment type="caution">
    <text evidence="16">The sequence shown here is derived from an EMBL/GenBank/DDBJ whole genome shotgun (WGS) entry which is preliminary data.</text>
</comment>
<dbReference type="FunCoup" id="A0A6L2Q5E9">
    <property type="interactions" value="2336"/>
</dbReference>
<dbReference type="OrthoDB" id="20295at2759"/>
<accession>A0A6L2Q5E9</accession>
<dbReference type="PROSITE" id="PS51698">
    <property type="entry name" value="U_BOX"/>
    <property type="match status" value="1"/>
</dbReference>
<keyword evidence="10" id="KW-0007">Acetylation</keyword>
<comment type="subcellular location">
    <subcellularLocation>
        <location evidence="2">Cytoplasm</location>
    </subcellularLocation>
</comment>
<comment type="catalytic activity">
    <reaction evidence="1">
        <text>S-ubiquitinyl-[E2 ubiquitin-conjugating enzyme]-L-cysteine + [acceptor protein]-L-lysine = [E2 ubiquitin-conjugating enzyme]-L-cysteine + N(6)-ubiquitinyl-[acceptor protein]-L-lysine.</text>
        <dbReference type="EC" id="2.3.2.27"/>
    </reaction>
</comment>
<gene>
    <name evidence="16" type="ORF">Cfor_05757</name>
</gene>
<evidence type="ECO:0000256" key="8">
    <source>
        <dbReference type="ARBA" id="ARBA00022741"/>
    </source>
</evidence>
<evidence type="ECO:0000313" key="16">
    <source>
        <dbReference type="EMBL" id="GFG37087.1"/>
    </source>
</evidence>
<dbReference type="GO" id="GO:0005737">
    <property type="term" value="C:cytoplasm"/>
    <property type="evidence" value="ECO:0007669"/>
    <property type="project" value="UniProtKB-SubCell"/>
</dbReference>
<comment type="similarity">
    <text evidence="4">Belongs to the ubiquitin conjugation factor E4 family.</text>
</comment>
<evidence type="ECO:0000256" key="5">
    <source>
        <dbReference type="ARBA" id="ARBA00012483"/>
    </source>
</evidence>
<dbReference type="PANTHER" id="PTHR13931">
    <property type="entry name" value="UBIQUITINATION FACTOR E4"/>
    <property type="match status" value="1"/>
</dbReference>
<dbReference type="InterPro" id="IPR013083">
    <property type="entry name" value="Znf_RING/FYVE/PHD"/>
</dbReference>
<keyword evidence="11 14" id="KW-0342">GTP-binding</keyword>
<dbReference type="GO" id="GO:0000209">
    <property type="term" value="P:protein polyubiquitination"/>
    <property type="evidence" value="ECO:0007669"/>
    <property type="project" value="TreeGrafter"/>
</dbReference>
<feature type="binding site" evidence="14">
    <location>
        <begin position="1075"/>
        <end position="1078"/>
    </location>
    <ligand>
        <name>GTP</name>
        <dbReference type="ChEBI" id="CHEBI:37565"/>
    </ligand>
</feature>
<dbReference type="EMBL" id="BLKM01009501">
    <property type="protein sequence ID" value="GFG37087.1"/>
    <property type="molecule type" value="Genomic_DNA"/>
</dbReference>
<keyword evidence="9" id="KW-0833">Ubl conjugation pathway</keyword>
<evidence type="ECO:0000256" key="3">
    <source>
        <dbReference type="ARBA" id="ARBA00004906"/>
    </source>
</evidence>
<dbReference type="AlphaFoldDB" id="A0A6L2Q5E9"/>
<evidence type="ECO:0000256" key="11">
    <source>
        <dbReference type="ARBA" id="ARBA00023134"/>
    </source>
</evidence>
<dbReference type="InterPro" id="IPR045132">
    <property type="entry name" value="UBE4"/>
</dbReference>
<feature type="domain" description="U-box" evidence="15">
    <location>
        <begin position="985"/>
        <end position="1017"/>
    </location>
</feature>
<evidence type="ECO:0000256" key="4">
    <source>
        <dbReference type="ARBA" id="ARBA00007434"/>
    </source>
</evidence>
<dbReference type="InterPro" id="IPR003613">
    <property type="entry name" value="Ubox_domain"/>
</dbReference>
<dbReference type="Pfam" id="PF00025">
    <property type="entry name" value="Arf"/>
    <property type="match status" value="1"/>
</dbReference>
<protein>
    <recommendedName>
        <fullName evidence="13">Ubiquitin conjugation factor E4 A</fullName>
        <ecNumber evidence="5">2.3.2.27</ecNumber>
    </recommendedName>
</protein>
<dbReference type="Pfam" id="PF10408">
    <property type="entry name" value="Ufd2P_core"/>
    <property type="match status" value="1"/>
</dbReference>
<dbReference type="UniPathway" id="UPA00143"/>
<evidence type="ECO:0000256" key="9">
    <source>
        <dbReference type="ARBA" id="ARBA00022786"/>
    </source>
</evidence>
<keyword evidence="8 14" id="KW-0547">Nucleotide-binding</keyword>
<keyword evidence="7" id="KW-0808">Transferase</keyword>
<sequence>MSGDLGSNPFSALFGSLNEAQTFTQQQLRNLTPAGNKGEGVREADSVVGNLEDSSVSVQAKECSEVNHLVEDVFHLTLNNNFNNDADGRINKVVFLKELAAAVAPQDWIDIETLEQALFERLLLEDPSEHVVCRNVYDSEGSSRTDTHATEKEVITYLFECHRRLHNMKAGVESSGRKQTLSQMLHLVLRNAATALKQPEFFESQELHTQILRLVSDDSISKADLDVFFDGLVQQFVLDDGEMNAVGALLLAFSPLLDVIHKDFAQSNLFTFNCTYFSLLHLFACRSQLGSVLLLHSTPKDSNLGWSYASTLLGSILSLSCLPKTPDGPYEFFEKALLQAASITEGNIWSATDVVTENLYKVFHALLKCSSEVRHQTLCWLADCLHANAGRGKLWNSHGLNVGVLGCVSDGFMLNLGCVLLRLCQPFCADPADPKLLLVDPTYYASEVTDDAEMRLKGVHMKKLDSETCLIPAADGTHRPSSETYGFVSECFYLAHKALDLGFRVTFEHLMKLNQDLARVQRAYIDIQNQAGVNSDVVQTIGERMEMDKTRYLSLRAALLEPRSLNLTAQLFVATAVWLVQVTLDVNYDHSTKKSYTPTRFRTVEFPLPEEVPTTLSCVPEFLIENLASFLSFVRRFSPVTLEEQGFALLNPLLTQVLVFMGSPQRMRNPHLRARMAECLESLLPHHSEEQPALNPNPLGSFYREMLFRSHPHRKQIVRSLLDVFVGIEMTGQSVAFEQKFNYRRPMYIVMDYLWQIEEHAECFQTLAAEAEANMEAVTPPLFLRFVNLLMNDAVFLLDEALSNMAQLRQMQTAREAGEWQQLTVHEREQNEGYMQHIGMITRFDNVLGRETIHTLEFLTSKITSIFCHPTMVDRIAAMLNYFLFHLVGPKKKNFKVKDQKEYEFDPARIVMDICKIYVHLHGSDSFCLAVSQDGRSYSPHLFTFAQDVLARIGGGALIADVQAVANKVAQMASQQQTDEEILAGVPDEFLDPIMSTLMTDPVILPSSHTTIDRSTIARLFVGVIKTFGIKRRMSLTCCVMLRKQYLLTSAAKNMQDKMISSNCLNGVPLLVLANKQDIPDSMGVREVKPIFNQSAHLIGRRDCMVMPVSALTGDGIDEGIRWLVDCVKRNSEVRPPRNQDDT</sequence>
<dbReference type="Gene3D" id="3.40.50.300">
    <property type="entry name" value="P-loop containing nucleotide triphosphate hydrolases"/>
    <property type="match status" value="1"/>
</dbReference>
<dbReference type="Proteomes" id="UP000502823">
    <property type="component" value="Unassembled WGS sequence"/>
</dbReference>
<dbReference type="Gene3D" id="3.30.40.10">
    <property type="entry name" value="Zinc/RING finger domain, C3HC4 (zinc finger)"/>
    <property type="match status" value="1"/>
</dbReference>
<evidence type="ECO:0000256" key="6">
    <source>
        <dbReference type="ARBA" id="ARBA00022490"/>
    </source>
</evidence>
<organism evidence="16 17">
    <name type="scientific">Coptotermes formosanus</name>
    <name type="common">Formosan subterranean termite</name>
    <dbReference type="NCBI Taxonomy" id="36987"/>
    <lineage>
        <taxon>Eukaryota</taxon>
        <taxon>Metazoa</taxon>
        <taxon>Ecdysozoa</taxon>
        <taxon>Arthropoda</taxon>
        <taxon>Hexapoda</taxon>
        <taxon>Insecta</taxon>
        <taxon>Pterygota</taxon>
        <taxon>Neoptera</taxon>
        <taxon>Polyneoptera</taxon>
        <taxon>Dictyoptera</taxon>
        <taxon>Blattodea</taxon>
        <taxon>Blattoidea</taxon>
        <taxon>Termitoidae</taxon>
        <taxon>Rhinotermitidae</taxon>
        <taxon>Coptotermes</taxon>
    </lineage>
</organism>
<comment type="function">
    <text evidence="12">Ubiquitin-protein ligase that probably functions as an E3 ligase in conjunction with specific E1 and E2 ligases. May also function as an E4 ligase mediating the assembly of polyubiquitin chains on substrates ubiquitinated by another E3 ubiquitin ligase. Mediates 'Lys-48'-linked polyubiquitination of substrates.</text>
</comment>
<evidence type="ECO:0000256" key="7">
    <source>
        <dbReference type="ARBA" id="ARBA00022679"/>
    </source>
</evidence>
<dbReference type="GO" id="GO:0000151">
    <property type="term" value="C:ubiquitin ligase complex"/>
    <property type="evidence" value="ECO:0007669"/>
    <property type="project" value="InterPro"/>
</dbReference>